<feature type="transmembrane region" description="Helical" evidence="6">
    <location>
        <begin position="149"/>
        <end position="171"/>
    </location>
</feature>
<feature type="transmembrane region" description="Helical" evidence="6">
    <location>
        <begin position="35"/>
        <end position="60"/>
    </location>
</feature>
<dbReference type="PATRIC" id="fig|1261658.3.peg.1668"/>
<dbReference type="GO" id="GO:0015171">
    <property type="term" value="F:amino acid transmembrane transporter activity"/>
    <property type="evidence" value="ECO:0007669"/>
    <property type="project" value="TreeGrafter"/>
</dbReference>
<evidence type="ECO:0000256" key="5">
    <source>
        <dbReference type="ARBA" id="ARBA00023136"/>
    </source>
</evidence>
<dbReference type="Proteomes" id="UP000078358">
    <property type="component" value="Unassembled WGS sequence"/>
</dbReference>
<evidence type="ECO:0000256" key="2">
    <source>
        <dbReference type="ARBA" id="ARBA00022475"/>
    </source>
</evidence>
<feature type="transmembrane region" description="Helical" evidence="6">
    <location>
        <begin position="183"/>
        <end position="201"/>
    </location>
</feature>
<evidence type="ECO:0000256" key="4">
    <source>
        <dbReference type="ARBA" id="ARBA00022989"/>
    </source>
</evidence>
<dbReference type="InterPro" id="IPR001123">
    <property type="entry name" value="LeuE-type"/>
</dbReference>
<evidence type="ECO:0000256" key="3">
    <source>
        <dbReference type="ARBA" id="ARBA00022692"/>
    </source>
</evidence>
<dbReference type="GO" id="GO:0005886">
    <property type="term" value="C:plasma membrane"/>
    <property type="evidence" value="ECO:0007669"/>
    <property type="project" value="UniProtKB-SubCell"/>
</dbReference>
<feature type="transmembrane region" description="Helical" evidence="6">
    <location>
        <begin position="66"/>
        <end position="83"/>
    </location>
</feature>
<organism evidence="7 8">
    <name type="scientific">Bibersteinia trehalosi Y31</name>
    <dbReference type="NCBI Taxonomy" id="1261658"/>
    <lineage>
        <taxon>Bacteria</taxon>
        <taxon>Pseudomonadati</taxon>
        <taxon>Pseudomonadota</taxon>
        <taxon>Gammaproteobacteria</taxon>
        <taxon>Pasteurellales</taxon>
        <taxon>Pasteurellaceae</taxon>
        <taxon>Bibersteinia</taxon>
    </lineage>
</organism>
<dbReference type="EMBL" id="JACI01000002">
    <property type="protein sequence ID" value="OAQ14371.1"/>
    <property type="molecule type" value="Genomic_DNA"/>
</dbReference>
<keyword evidence="2" id="KW-1003">Cell membrane</keyword>
<sequence>MWTIFFVQLIGLISPGPDFFYVCRKAMADSRRNAMLGALGIALGVGFWAVIVLFGLTFLNHTIPNFQFYLMLLGGSYLAYCGIKMVQVRKSVEIDENLKSQANEKSPAWKEILGGLAINLSNPKVVVFFSSVLAGYVANISAFKDILAVLAILMGSTLIWFWTVAILFSQNKIRRFYAKNNHYLDNAAGVVFILFGLKLIYEGMMGIF</sequence>
<dbReference type="PANTHER" id="PTHR30086">
    <property type="entry name" value="ARGININE EXPORTER PROTEIN ARGO"/>
    <property type="match status" value="1"/>
</dbReference>
<comment type="subcellular location">
    <subcellularLocation>
        <location evidence="1">Cell membrane</location>
        <topology evidence="1">Multi-pass membrane protein</topology>
    </subcellularLocation>
</comment>
<evidence type="ECO:0000256" key="1">
    <source>
        <dbReference type="ARBA" id="ARBA00004651"/>
    </source>
</evidence>
<gene>
    <name evidence="7" type="ORF">F480_08340</name>
</gene>
<evidence type="ECO:0000313" key="8">
    <source>
        <dbReference type="Proteomes" id="UP000078358"/>
    </source>
</evidence>
<comment type="caution">
    <text evidence="7">The sequence shown here is derived from an EMBL/GenBank/DDBJ whole genome shotgun (WGS) entry which is preliminary data.</text>
</comment>
<dbReference type="AlphaFoldDB" id="A0A179CYF2"/>
<dbReference type="PANTHER" id="PTHR30086:SF19">
    <property type="entry name" value="THREONINE EFFLUX PROTEIN"/>
    <property type="match status" value="1"/>
</dbReference>
<name>A0A179CYF2_BIBTR</name>
<accession>A0A179CYF2</accession>
<reference evidence="7 8" key="1">
    <citation type="submission" date="2014-01" db="EMBL/GenBank/DDBJ databases">
        <authorList>
            <person name="Zuccon D."/>
        </authorList>
    </citation>
    <scope>NUCLEOTIDE SEQUENCE [LARGE SCALE GENOMIC DNA]</scope>
    <source>
        <strain evidence="7 8">Y31</strain>
    </source>
</reference>
<protein>
    <submittedName>
        <fullName evidence="7">Membrane protein</fullName>
    </submittedName>
</protein>
<feature type="transmembrane region" description="Helical" evidence="6">
    <location>
        <begin position="6"/>
        <end position="23"/>
    </location>
</feature>
<evidence type="ECO:0000256" key="6">
    <source>
        <dbReference type="SAM" id="Phobius"/>
    </source>
</evidence>
<proteinExistence type="predicted"/>
<keyword evidence="3 6" id="KW-0812">Transmembrane</keyword>
<keyword evidence="5 6" id="KW-0472">Membrane</keyword>
<keyword evidence="4 6" id="KW-1133">Transmembrane helix</keyword>
<feature type="transmembrane region" description="Helical" evidence="6">
    <location>
        <begin position="125"/>
        <end position="143"/>
    </location>
</feature>
<dbReference type="RefSeq" id="WP_064318742.1">
    <property type="nucleotide sequence ID" value="NZ_JACI01000002.1"/>
</dbReference>
<evidence type="ECO:0000313" key="7">
    <source>
        <dbReference type="EMBL" id="OAQ14371.1"/>
    </source>
</evidence>
<dbReference type="Pfam" id="PF01810">
    <property type="entry name" value="LysE"/>
    <property type="match status" value="1"/>
</dbReference>